<feature type="compositionally biased region" description="Basic residues" evidence="1">
    <location>
        <begin position="216"/>
        <end position="237"/>
    </location>
</feature>
<feature type="compositionally biased region" description="Low complexity" evidence="1">
    <location>
        <begin position="326"/>
        <end position="336"/>
    </location>
</feature>
<name>A0ABV8I845_9ACTN</name>
<organism evidence="3 4">
    <name type="scientific">Planomonospora corallina</name>
    <dbReference type="NCBI Taxonomy" id="1806052"/>
    <lineage>
        <taxon>Bacteria</taxon>
        <taxon>Bacillati</taxon>
        <taxon>Actinomycetota</taxon>
        <taxon>Actinomycetes</taxon>
        <taxon>Streptosporangiales</taxon>
        <taxon>Streptosporangiaceae</taxon>
        <taxon>Planomonospora</taxon>
    </lineage>
</organism>
<comment type="caution">
    <text evidence="3">The sequence shown here is derived from an EMBL/GenBank/DDBJ whole genome shotgun (WGS) entry which is preliminary data.</text>
</comment>
<dbReference type="RefSeq" id="WP_377289045.1">
    <property type="nucleotide sequence ID" value="NZ_JBHSBM010000017.1"/>
</dbReference>
<gene>
    <name evidence="3" type="ORF">ACFOWE_17760</name>
</gene>
<dbReference type="InterPro" id="IPR010427">
    <property type="entry name" value="DUF1023"/>
</dbReference>
<reference evidence="4" key="1">
    <citation type="journal article" date="2019" name="Int. J. Syst. Evol. Microbiol.">
        <title>The Global Catalogue of Microorganisms (GCM) 10K type strain sequencing project: providing services to taxonomists for standard genome sequencing and annotation.</title>
        <authorList>
            <consortium name="The Broad Institute Genomics Platform"/>
            <consortium name="The Broad Institute Genome Sequencing Center for Infectious Disease"/>
            <person name="Wu L."/>
            <person name="Ma J."/>
        </authorList>
    </citation>
    <scope>NUCLEOTIDE SEQUENCE [LARGE SCALE GENOMIC DNA]</scope>
    <source>
        <strain evidence="4">TBRC 4489</strain>
    </source>
</reference>
<dbReference type="GO" id="GO:0016787">
    <property type="term" value="F:hydrolase activity"/>
    <property type="evidence" value="ECO:0007669"/>
    <property type="project" value="UniProtKB-KW"/>
</dbReference>
<evidence type="ECO:0000313" key="3">
    <source>
        <dbReference type="EMBL" id="MFC4060154.1"/>
    </source>
</evidence>
<feature type="domain" description="DUF1023" evidence="2">
    <location>
        <begin position="26"/>
        <end position="171"/>
    </location>
</feature>
<dbReference type="EMBL" id="JBHSBM010000017">
    <property type="protein sequence ID" value="MFC4060154.1"/>
    <property type="molecule type" value="Genomic_DNA"/>
</dbReference>
<evidence type="ECO:0000259" key="2">
    <source>
        <dbReference type="Pfam" id="PF06259"/>
    </source>
</evidence>
<dbReference type="Proteomes" id="UP001595850">
    <property type="component" value="Unassembled WGS sequence"/>
</dbReference>
<evidence type="ECO:0000256" key="1">
    <source>
        <dbReference type="SAM" id="MobiDB-lite"/>
    </source>
</evidence>
<evidence type="ECO:0000313" key="4">
    <source>
        <dbReference type="Proteomes" id="UP001595850"/>
    </source>
</evidence>
<feature type="region of interest" description="Disordered" evidence="1">
    <location>
        <begin position="172"/>
        <end position="191"/>
    </location>
</feature>
<proteinExistence type="predicted"/>
<keyword evidence="4" id="KW-1185">Reference proteome</keyword>
<protein>
    <submittedName>
        <fullName evidence="3">Alpha/beta hydrolase</fullName>
    </submittedName>
</protein>
<feature type="region of interest" description="Disordered" evidence="1">
    <location>
        <begin position="199"/>
        <end position="352"/>
    </location>
</feature>
<accession>A0ABV8I845</accession>
<dbReference type="Pfam" id="PF06259">
    <property type="entry name" value="Abhydrolase_8"/>
    <property type="match status" value="1"/>
</dbReference>
<keyword evidence="3" id="KW-0378">Hydrolase</keyword>
<sequence length="352" mass="35373">MFRSMLAVSTVAALTYVIAPPPEGDRIIKVYGDLRTAEHVAVIVPGADTTAATFDGGRAKAHSTPGGGARALLAQARKLDSGAKLAVVAWLGYDSPATVSLHVATHTAAERGARALRRYVGETLRGRRVTLLCHSYGSVVCAKAVPGGQVTDMAAVGSPGLGVSSAAELGGAGAARHPAGDGPGAGAPGARAALVPGRLRRADRRHSPAGAGAPRPRGRLGGRGGARRGRGQVRTRRSGLAGLGEPRGRVAGAVRAGGGPGGRHARLAAGRGGAAGRRRGRGGGPGGRLRVSGEHGRGDGGQGLEPQPAHARRRLLRSRPGGAGPAGARAAGAADAPAPPVGRWWRWSTSRR</sequence>